<evidence type="ECO:0000259" key="3">
    <source>
        <dbReference type="SMART" id="SM00327"/>
    </source>
</evidence>
<dbReference type="EMBL" id="LN829119">
    <property type="protein sequence ID" value="CPR21959.1"/>
    <property type="molecule type" value="Genomic_DNA"/>
</dbReference>
<accession>A0A0D6JJ03</accession>
<sequence>MDGPSRNSKRPTVIKMALRDIRFWLTGAAWLLALAALFVPRVELVRPVLDVVAVFDITGSMNTRDMNVDGRAGSRLEASQAAVRRLLTSLPCGSRLGLGVFTERSSFLLFEPAEVCANYAALDGSVRQLDWRMAWAADSHVSRGLYKAVEIASSVDANLAFFTDGQEAPPLPASGGPVFDGEPGTVSGLIVGVGGREKSPIPKFDFDGREIGTWGREDVPHENRVGLPPKDASSRPGYHPRNAPWGGATTAGDEHLSSVREAYLETLAEQTGLGYANLAETRDLVSSLQAVSRSRPVKAAADIRPYLASAALILLLLISALLPALDRVRRWRQRDVMPRVPI</sequence>
<organism evidence="4 5">
    <name type="scientific">Candidatus Filomicrobium marinum</name>
    <dbReference type="NCBI Taxonomy" id="1608628"/>
    <lineage>
        <taxon>Bacteria</taxon>
        <taxon>Pseudomonadati</taxon>
        <taxon>Pseudomonadota</taxon>
        <taxon>Alphaproteobacteria</taxon>
        <taxon>Hyphomicrobiales</taxon>
        <taxon>Hyphomicrobiaceae</taxon>
        <taxon>Filomicrobium</taxon>
    </lineage>
</organism>
<protein>
    <recommendedName>
        <fullName evidence="3">VWFA domain-containing protein</fullName>
    </recommendedName>
</protein>
<feature type="transmembrane region" description="Helical" evidence="2">
    <location>
        <begin position="21"/>
        <end position="39"/>
    </location>
</feature>
<feature type="region of interest" description="Disordered" evidence="1">
    <location>
        <begin position="218"/>
        <end position="237"/>
    </location>
</feature>
<dbReference type="AlphaFoldDB" id="A0A0D6JJ03"/>
<dbReference type="KEGG" id="fiy:BN1229_v1_3392"/>
<keyword evidence="2" id="KW-0472">Membrane</keyword>
<evidence type="ECO:0000256" key="2">
    <source>
        <dbReference type="SAM" id="Phobius"/>
    </source>
</evidence>
<dbReference type="InterPro" id="IPR036465">
    <property type="entry name" value="vWFA_dom_sf"/>
</dbReference>
<keyword evidence="5" id="KW-1185">Reference proteome</keyword>
<keyword evidence="2" id="KW-1133">Transmembrane helix</keyword>
<dbReference type="Proteomes" id="UP000033187">
    <property type="component" value="Chromosome 1"/>
</dbReference>
<gene>
    <name evidence="4" type="ORF">YBN1229_v1_3392</name>
</gene>
<feature type="transmembrane region" description="Helical" evidence="2">
    <location>
        <begin position="306"/>
        <end position="325"/>
    </location>
</feature>
<evidence type="ECO:0000313" key="5">
    <source>
        <dbReference type="Proteomes" id="UP000033187"/>
    </source>
</evidence>
<name>A0A0D6JJ03_9HYPH</name>
<dbReference type="InterPro" id="IPR002035">
    <property type="entry name" value="VWF_A"/>
</dbReference>
<dbReference type="SUPFAM" id="SSF53300">
    <property type="entry name" value="vWA-like"/>
    <property type="match status" value="1"/>
</dbReference>
<proteinExistence type="predicted"/>
<dbReference type="SMART" id="SM00327">
    <property type="entry name" value="VWA"/>
    <property type="match status" value="1"/>
</dbReference>
<feature type="domain" description="VWFA" evidence="3">
    <location>
        <begin position="48"/>
        <end position="224"/>
    </location>
</feature>
<reference evidence="5" key="1">
    <citation type="submission" date="2015-02" db="EMBL/GenBank/DDBJ databases">
        <authorList>
            <person name="Chooi Y.-H."/>
        </authorList>
    </citation>
    <scope>NUCLEOTIDE SEQUENCE [LARGE SCALE GENOMIC DNA]</scope>
    <source>
        <strain evidence="5">strain Y</strain>
    </source>
</reference>
<keyword evidence="2" id="KW-0812">Transmembrane</keyword>
<dbReference type="Gene3D" id="3.40.50.410">
    <property type="entry name" value="von Willebrand factor, type A domain"/>
    <property type="match status" value="1"/>
</dbReference>
<evidence type="ECO:0000256" key="1">
    <source>
        <dbReference type="SAM" id="MobiDB-lite"/>
    </source>
</evidence>
<evidence type="ECO:0000313" key="4">
    <source>
        <dbReference type="EMBL" id="CPR21959.1"/>
    </source>
</evidence>